<dbReference type="Proteomes" id="UP001420932">
    <property type="component" value="Unassembled WGS sequence"/>
</dbReference>
<keyword evidence="2" id="KW-1185">Reference proteome</keyword>
<dbReference type="AlphaFoldDB" id="A0AAP0K154"/>
<name>A0AAP0K154_9MAGN</name>
<protein>
    <submittedName>
        <fullName evidence="1">Uncharacterized protein</fullName>
    </submittedName>
</protein>
<sequence length="167" mass="18236">MIRPLQCTLLSCISALCAKQRRFFLWQSNHNVILIPFDPKSIVSPTVHFAEVGVALGALPAASFKFAAPAFAMTNAVVCSPSRTLCAIGSYYTPLASTMCNTVKGAFLYTLEADTTPLNQHLLLPPWTLHAKKCVVFCSLSQTWSCALVAPTMSFTKHSAPFGRLFY</sequence>
<proteinExistence type="predicted"/>
<evidence type="ECO:0000313" key="1">
    <source>
        <dbReference type="EMBL" id="KAK9143901.1"/>
    </source>
</evidence>
<comment type="caution">
    <text evidence="1">The sequence shown here is derived from an EMBL/GenBank/DDBJ whole genome shotgun (WGS) entry which is preliminary data.</text>
</comment>
<organism evidence="1 2">
    <name type="scientific">Stephania yunnanensis</name>
    <dbReference type="NCBI Taxonomy" id="152371"/>
    <lineage>
        <taxon>Eukaryota</taxon>
        <taxon>Viridiplantae</taxon>
        <taxon>Streptophyta</taxon>
        <taxon>Embryophyta</taxon>
        <taxon>Tracheophyta</taxon>
        <taxon>Spermatophyta</taxon>
        <taxon>Magnoliopsida</taxon>
        <taxon>Ranunculales</taxon>
        <taxon>Menispermaceae</taxon>
        <taxon>Menispermoideae</taxon>
        <taxon>Cissampelideae</taxon>
        <taxon>Stephania</taxon>
    </lineage>
</organism>
<accession>A0AAP0K154</accession>
<reference evidence="1 2" key="1">
    <citation type="submission" date="2024-01" db="EMBL/GenBank/DDBJ databases">
        <title>Genome assemblies of Stephania.</title>
        <authorList>
            <person name="Yang L."/>
        </authorList>
    </citation>
    <scope>NUCLEOTIDE SEQUENCE [LARGE SCALE GENOMIC DNA]</scope>
    <source>
        <strain evidence="1">YNDBR</strain>
        <tissue evidence="1">Leaf</tissue>
    </source>
</reference>
<evidence type="ECO:0000313" key="2">
    <source>
        <dbReference type="Proteomes" id="UP001420932"/>
    </source>
</evidence>
<gene>
    <name evidence="1" type="ORF">Syun_013301</name>
</gene>
<dbReference type="EMBL" id="JBBNAF010000005">
    <property type="protein sequence ID" value="KAK9143901.1"/>
    <property type="molecule type" value="Genomic_DNA"/>
</dbReference>